<dbReference type="AlphaFoldDB" id="A0A0F9NIL1"/>
<evidence type="ECO:0000313" key="2">
    <source>
        <dbReference type="EMBL" id="KKN11822.1"/>
    </source>
</evidence>
<accession>A0A0F9NIL1</accession>
<feature type="transmembrane region" description="Helical" evidence="1">
    <location>
        <begin position="6"/>
        <end position="27"/>
    </location>
</feature>
<keyword evidence="1" id="KW-0812">Transmembrane</keyword>
<name>A0A0F9NIL1_9ZZZZ</name>
<keyword evidence="1" id="KW-1133">Transmembrane helix</keyword>
<protein>
    <submittedName>
        <fullName evidence="2">Uncharacterized protein</fullName>
    </submittedName>
</protein>
<proteinExistence type="predicted"/>
<gene>
    <name evidence="2" type="ORF">LCGC14_1022750</name>
</gene>
<organism evidence="2">
    <name type="scientific">marine sediment metagenome</name>
    <dbReference type="NCBI Taxonomy" id="412755"/>
    <lineage>
        <taxon>unclassified sequences</taxon>
        <taxon>metagenomes</taxon>
        <taxon>ecological metagenomes</taxon>
    </lineage>
</organism>
<evidence type="ECO:0000256" key="1">
    <source>
        <dbReference type="SAM" id="Phobius"/>
    </source>
</evidence>
<dbReference type="EMBL" id="LAZR01004097">
    <property type="protein sequence ID" value="KKN11822.1"/>
    <property type="molecule type" value="Genomic_DNA"/>
</dbReference>
<reference evidence="2" key="1">
    <citation type="journal article" date="2015" name="Nature">
        <title>Complex archaea that bridge the gap between prokaryotes and eukaryotes.</title>
        <authorList>
            <person name="Spang A."/>
            <person name="Saw J.H."/>
            <person name="Jorgensen S.L."/>
            <person name="Zaremba-Niedzwiedzka K."/>
            <person name="Martijn J."/>
            <person name="Lind A.E."/>
            <person name="van Eijk R."/>
            <person name="Schleper C."/>
            <person name="Guy L."/>
            <person name="Ettema T.J."/>
        </authorList>
    </citation>
    <scope>NUCLEOTIDE SEQUENCE</scope>
</reference>
<comment type="caution">
    <text evidence="2">The sequence shown here is derived from an EMBL/GenBank/DDBJ whole genome shotgun (WGS) entry which is preliminary data.</text>
</comment>
<sequence length="34" mass="3486">MHNKTATLLAAGMTLLILGLIIGGVILDKVANLP</sequence>
<keyword evidence="1" id="KW-0472">Membrane</keyword>